<dbReference type="Gene3D" id="2.60.40.10">
    <property type="entry name" value="Immunoglobulins"/>
    <property type="match status" value="1"/>
</dbReference>
<feature type="signal peptide" evidence="1">
    <location>
        <begin position="1"/>
        <end position="40"/>
    </location>
</feature>
<evidence type="ECO:0000259" key="2">
    <source>
        <dbReference type="Pfam" id="PF01345"/>
    </source>
</evidence>
<dbReference type="GO" id="GO:0005975">
    <property type="term" value="P:carbohydrate metabolic process"/>
    <property type="evidence" value="ECO:0007669"/>
    <property type="project" value="UniProtKB-ARBA"/>
</dbReference>
<proteinExistence type="predicted"/>
<dbReference type="InterPro" id="IPR001434">
    <property type="entry name" value="OmcB-like_DUF11"/>
</dbReference>
<protein>
    <recommendedName>
        <fullName evidence="2">DUF11 domain-containing protein</fullName>
    </recommendedName>
</protein>
<evidence type="ECO:0000313" key="6">
    <source>
        <dbReference type="Proteomes" id="UP000477779"/>
    </source>
</evidence>
<feature type="domain" description="DUF11" evidence="2">
    <location>
        <begin position="185"/>
        <end position="308"/>
    </location>
</feature>
<sequence>MPVIRFVRSSRPGGPALRAGVAALALTTAATALGAGPVSAAPPRADLGLTVTPDPARVLVAGQVAGIGVDLLNHGRATAEGVTLTFRLPQGVAPAGEGGVPSDSPWHCVLSTPVTSCTHPALAAGAAAAPLKLQVRLPAGQDGGTLTVPVGVTTTSRESSTADNAGTAVFTYDASIVVPEPEVADLGLTVTPDPERVLVDGQAAGVGLALVNRGNAVADGINLHVRLPDGVTVAGEGGGVPADGPWQCDVSAPVVACTHPALAAGEAAAALTLGVRLPGGTDGSTITVPVDVSTTSEEANSGDNIGDAVFTYDASIVPEPHGADLRFTTLDVRPYWVVAGDTVRTTWEFENVGDMVAEDVTMRITLDPRLRPVAADGVAAPWQCTTVTDGWDCRHAPMVTGEQAVIALDFTVVGGVAGDLIPFQGVLTTATPELPSGANEIGTSVEFADTSTVHGQLWQDLDGDGRRDAEDVAVDPVAANASVWVVPTFAGQPNGTPIAVPVAADGSWTVEVKPNQYRVEVRVAATYDFTGRDATDDAVDSDVSRYAVEGDEVIGHSVDQYVPNGSEWQVDAGLVRVTS</sequence>
<accession>A0AAJ3DN20</accession>
<keyword evidence="1" id="KW-0732">Signal</keyword>
<name>A0AAJ3DN20_9ACTN</name>
<dbReference type="EMBL" id="JAAHBZ010000008">
    <property type="protein sequence ID" value="NES29855.1"/>
    <property type="molecule type" value="Genomic_DNA"/>
</dbReference>
<keyword evidence="5" id="KW-1185">Reference proteome</keyword>
<reference evidence="4 5" key="1">
    <citation type="submission" date="2019-10" db="EMBL/GenBank/DDBJ databases">
        <title>Genome Sequence of Micromonospora terminaliae DSM 101760.</title>
        <authorList>
            <person name="Guo L."/>
        </authorList>
    </citation>
    <scope>NUCLEOTIDE SEQUENCE [LARGE SCALE GENOMIC DNA]</scope>
    <source>
        <strain evidence="4 5">DSM 101760</strain>
    </source>
</reference>
<evidence type="ECO:0000256" key="1">
    <source>
        <dbReference type="SAM" id="SignalP"/>
    </source>
</evidence>
<dbReference type="InterPro" id="IPR013783">
    <property type="entry name" value="Ig-like_fold"/>
</dbReference>
<dbReference type="EMBL" id="CP045309">
    <property type="protein sequence ID" value="QGL49965.1"/>
    <property type="molecule type" value="Genomic_DNA"/>
</dbReference>
<reference evidence="3 6" key="2">
    <citation type="submission" date="2020-02" db="EMBL/GenBank/DDBJ databases">
        <title>WGS of Micromonospora spp. isolated from hot spring.</title>
        <authorList>
            <person name="Thawai C."/>
        </authorList>
    </citation>
    <scope>NUCLEOTIDE SEQUENCE [LARGE SCALE GENOMIC DNA]</scope>
    <source>
        <strain evidence="3 6">TMS7</strain>
    </source>
</reference>
<dbReference type="Proteomes" id="UP000402241">
    <property type="component" value="Chromosome"/>
</dbReference>
<dbReference type="Proteomes" id="UP000477779">
    <property type="component" value="Unassembled WGS sequence"/>
</dbReference>
<gene>
    <name evidence="3" type="ORF">G3561_20170</name>
    <name evidence="4" type="ORF">GCE86_24875</name>
</gene>
<feature type="domain" description="DUF11" evidence="2">
    <location>
        <begin position="46"/>
        <end position="168"/>
    </location>
</feature>
<feature type="chain" id="PRO_5042532583" description="DUF11 domain-containing protein" evidence="1">
    <location>
        <begin position="41"/>
        <end position="579"/>
    </location>
</feature>
<dbReference type="Pfam" id="PF01345">
    <property type="entry name" value="DUF11"/>
    <property type="match status" value="2"/>
</dbReference>
<evidence type="ECO:0000313" key="3">
    <source>
        <dbReference type="EMBL" id="NES29855.1"/>
    </source>
</evidence>
<evidence type="ECO:0000313" key="4">
    <source>
        <dbReference type="EMBL" id="QGL49965.1"/>
    </source>
</evidence>
<evidence type="ECO:0000313" key="5">
    <source>
        <dbReference type="Proteomes" id="UP000402241"/>
    </source>
</evidence>
<dbReference type="AlphaFoldDB" id="A0AAJ3DN20"/>
<organism evidence="3 6">
    <name type="scientific">Micromonospora terminaliae</name>
    <dbReference type="NCBI Taxonomy" id="1914461"/>
    <lineage>
        <taxon>Bacteria</taxon>
        <taxon>Bacillati</taxon>
        <taxon>Actinomycetota</taxon>
        <taxon>Actinomycetes</taxon>
        <taxon>Micromonosporales</taxon>
        <taxon>Micromonosporaceae</taxon>
        <taxon>Micromonospora</taxon>
    </lineage>
</organism>
<dbReference type="RefSeq" id="WP_154229145.1">
    <property type="nucleotide sequence ID" value="NZ_CP045309.1"/>
</dbReference>